<evidence type="ECO:0000313" key="11">
    <source>
        <dbReference type="EMBL" id="OQO92614.1"/>
    </source>
</evidence>
<comment type="caution">
    <text evidence="11">The sequence shown here is derived from an EMBL/GenBank/DDBJ whole genome shotgun (WGS) entry which is preliminary data.</text>
</comment>
<dbReference type="FunFam" id="3.40.50.2300:FF:000001">
    <property type="entry name" value="DNA-binding response regulator PhoB"/>
    <property type="match status" value="1"/>
</dbReference>
<evidence type="ECO:0000256" key="1">
    <source>
        <dbReference type="ARBA" id="ARBA00004496"/>
    </source>
</evidence>
<dbReference type="STRING" id="1962155.B1813_10620"/>
<dbReference type="Pfam" id="PF00486">
    <property type="entry name" value="Trans_reg_C"/>
    <property type="match status" value="1"/>
</dbReference>
<dbReference type="RefSeq" id="WP_024875132.1">
    <property type="nucleotide sequence ID" value="NZ_AZUM01000002.1"/>
</dbReference>
<dbReference type="Gene3D" id="3.40.50.2300">
    <property type="match status" value="1"/>
</dbReference>
<dbReference type="GO" id="GO:0005829">
    <property type="term" value="C:cytosol"/>
    <property type="evidence" value="ECO:0007669"/>
    <property type="project" value="TreeGrafter"/>
</dbReference>
<dbReference type="GO" id="GO:0000156">
    <property type="term" value="F:phosphorelay response regulator activity"/>
    <property type="evidence" value="ECO:0007669"/>
    <property type="project" value="TreeGrafter"/>
</dbReference>
<evidence type="ECO:0000259" key="9">
    <source>
        <dbReference type="PROSITE" id="PS50110"/>
    </source>
</evidence>
<dbReference type="PANTHER" id="PTHR48111:SF22">
    <property type="entry name" value="REGULATOR OF RPOS"/>
    <property type="match status" value="1"/>
</dbReference>
<comment type="subcellular location">
    <subcellularLocation>
        <location evidence="1">Cytoplasm</location>
    </subcellularLocation>
</comment>
<dbReference type="Pfam" id="PF00072">
    <property type="entry name" value="Response_reg"/>
    <property type="match status" value="1"/>
</dbReference>
<evidence type="ECO:0000256" key="6">
    <source>
        <dbReference type="ARBA" id="ARBA00023163"/>
    </source>
</evidence>
<feature type="domain" description="OmpR/PhoB-type" evidence="10">
    <location>
        <begin position="128"/>
        <end position="226"/>
    </location>
</feature>
<dbReference type="InterPro" id="IPR039420">
    <property type="entry name" value="WalR-like"/>
</dbReference>
<proteinExistence type="predicted"/>
<organism evidence="11 12">
    <name type="scientific">Saccharomonospora piscinae</name>
    <dbReference type="NCBI Taxonomy" id="687388"/>
    <lineage>
        <taxon>Bacteria</taxon>
        <taxon>Bacillati</taxon>
        <taxon>Actinomycetota</taxon>
        <taxon>Actinomycetes</taxon>
        <taxon>Pseudonocardiales</taxon>
        <taxon>Pseudonocardiaceae</taxon>
        <taxon>Saccharomonospora</taxon>
    </lineage>
</organism>
<feature type="DNA-binding region" description="OmpR/PhoB-type" evidence="8">
    <location>
        <begin position="128"/>
        <end position="226"/>
    </location>
</feature>
<accession>A0A1V9A6Q8</accession>
<dbReference type="SMART" id="SM00862">
    <property type="entry name" value="Trans_reg_C"/>
    <property type="match status" value="1"/>
</dbReference>
<sequence length="229" mass="25580">MRILVVDDDRAVRESLRRSLEFNGYQVDLASDGTQALEKVAADRPDAMVLDVMMPRLDGLEVARRLRGIGDDLPILVLTARDAVSDRVSGLDAGADDYLPKPFALEELLARLRALLRRAGQEDSVGEGNELTFADLTLDPNTREVTRGDRRISLTRTEFSLLELFLTHPKHVLARGRILEEVWGYDFPTSGNALEVYVGYLRRKTEAGGEPRLLHTVRGVGYVLRETPP</sequence>
<dbReference type="InterPro" id="IPR011006">
    <property type="entry name" value="CheY-like_superfamily"/>
</dbReference>
<protein>
    <submittedName>
        <fullName evidence="11">DNA-binding response regulator</fullName>
    </submittedName>
</protein>
<feature type="domain" description="Response regulatory" evidence="9">
    <location>
        <begin position="2"/>
        <end position="116"/>
    </location>
</feature>
<dbReference type="SUPFAM" id="SSF52172">
    <property type="entry name" value="CheY-like"/>
    <property type="match status" value="1"/>
</dbReference>
<evidence type="ECO:0000313" key="12">
    <source>
        <dbReference type="Proteomes" id="UP000192591"/>
    </source>
</evidence>
<keyword evidence="6" id="KW-0804">Transcription</keyword>
<evidence type="ECO:0000256" key="8">
    <source>
        <dbReference type="PROSITE-ProRule" id="PRU01091"/>
    </source>
</evidence>
<dbReference type="InterPro" id="IPR001789">
    <property type="entry name" value="Sig_transdc_resp-reg_receiver"/>
</dbReference>
<dbReference type="GO" id="GO:0006355">
    <property type="term" value="P:regulation of DNA-templated transcription"/>
    <property type="evidence" value="ECO:0007669"/>
    <property type="project" value="InterPro"/>
</dbReference>
<keyword evidence="4" id="KW-0805">Transcription regulation</keyword>
<dbReference type="Gene3D" id="6.10.250.690">
    <property type="match status" value="1"/>
</dbReference>
<dbReference type="InterPro" id="IPR036388">
    <property type="entry name" value="WH-like_DNA-bd_sf"/>
</dbReference>
<dbReference type="FunFam" id="1.10.10.10:FF:000005">
    <property type="entry name" value="Two-component system response regulator"/>
    <property type="match status" value="1"/>
</dbReference>
<dbReference type="PROSITE" id="PS51755">
    <property type="entry name" value="OMPR_PHOB"/>
    <property type="match status" value="1"/>
</dbReference>
<dbReference type="PROSITE" id="PS50110">
    <property type="entry name" value="RESPONSE_REGULATORY"/>
    <property type="match status" value="1"/>
</dbReference>
<dbReference type="CDD" id="cd00383">
    <property type="entry name" value="trans_reg_C"/>
    <property type="match status" value="1"/>
</dbReference>
<dbReference type="AlphaFoldDB" id="A0A1V9A6Q8"/>
<evidence type="ECO:0000256" key="4">
    <source>
        <dbReference type="ARBA" id="ARBA00023015"/>
    </source>
</evidence>
<dbReference type="PANTHER" id="PTHR48111">
    <property type="entry name" value="REGULATOR OF RPOS"/>
    <property type="match status" value="1"/>
</dbReference>
<evidence type="ECO:0000259" key="10">
    <source>
        <dbReference type="PROSITE" id="PS51755"/>
    </source>
</evidence>
<dbReference type="EMBL" id="MWIH01000005">
    <property type="protein sequence ID" value="OQO92614.1"/>
    <property type="molecule type" value="Genomic_DNA"/>
</dbReference>
<evidence type="ECO:0000256" key="5">
    <source>
        <dbReference type="ARBA" id="ARBA00023125"/>
    </source>
</evidence>
<keyword evidence="12" id="KW-1185">Reference proteome</keyword>
<keyword evidence="3" id="KW-0902">Two-component regulatory system</keyword>
<feature type="modified residue" description="4-aspartylphosphate" evidence="7">
    <location>
        <position position="51"/>
    </location>
</feature>
<keyword evidence="2 7" id="KW-0597">Phosphoprotein</keyword>
<keyword evidence="5 8" id="KW-0238">DNA-binding</keyword>
<dbReference type="SMART" id="SM00448">
    <property type="entry name" value="REC"/>
    <property type="match status" value="1"/>
</dbReference>
<dbReference type="CDD" id="cd17627">
    <property type="entry name" value="REC_OmpR_PrrA-like"/>
    <property type="match status" value="1"/>
</dbReference>
<evidence type="ECO:0000256" key="3">
    <source>
        <dbReference type="ARBA" id="ARBA00023012"/>
    </source>
</evidence>
<name>A0A1V9A6Q8_SACPI</name>
<reference evidence="11 12" key="1">
    <citation type="submission" date="2017-02" db="EMBL/GenBank/DDBJ databases">
        <title>Draft genome of Saccharomonospora sp. 154.</title>
        <authorList>
            <person name="Alonso-Carmona G.S."/>
            <person name="De La Haba R."/>
            <person name="Vera-Gargallo B."/>
            <person name="Sandoval-Trujillo A.H."/>
            <person name="Ramirez-Duran N."/>
            <person name="Ventosa A."/>
        </authorList>
    </citation>
    <scope>NUCLEOTIDE SEQUENCE [LARGE SCALE GENOMIC DNA]</scope>
    <source>
        <strain evidence="11 12">LRS4.154</strain>
    </source>
</reference>
<dbReference type="Gene3D" id="1.10.10.10">
    <property type="entry name" value="Winged helix-like DNA-binding domain superfamily/Winged helix DNA-binding domain"/>
    <property type="match status" value="1"/>
</dbReference>
<evidence type="ECO:0000256" key="7">
    <source>
        <dbReference type="PROSITE-ProRule" id="PRU00169"/>
    </source>
</evidence>
<dbReference type="InterPro" id="IPR001867">
    <property type="entry name" value="OmpR/PhoB-type_DNA-bd"/>
</dbReference>
<evidence type="ECO:0000256" key="2">
    <source>
        <dbReference type="ARBA" id="ARBA00022553"/>
    </source>
</evidence>
<dbReference type="Proteomes" id="UP000192591">
    <property type="component" value="Unassembled WGS sequence"/>
</dbReference>
<dbReference type="GO" id="GO:0032993">
    <property type="term" value="C:protein-DNA complex"/>
    <property type="evidence" value="ECO:0007669"/>
    <property type="project" value="TreeGrafter"/>
</dbReference>
<gene>
    <name evidence="11" type="ORF">B1813_10620</name>
</gene>
<dbReference type="OrthoDB" id="9812490at2"/>
<dbReference type="GO" id="GO:0000976">
    <property type="term" value="F:transcription cis-regulatory region binding"/>
    <property type="evidence" value="ECO:0007669"/>
    <property type="project" value="TreeGrafter"/>
</dbReference>